<protein>
    <submittedName>
        <fullName evidence="3">MoeA C-terminal domain IV</fullName>
    </submittedName>
</protein>
<dbReference type="InterPro" id="IPR005110">
    <property type="entry name" value="MoeA_linker/N"/>
</dbReference>
<dbReference type="GO" id="GO:0061598">
    <property type="term" value="F:molybdopterin adenylyltransferase activity"/>
    <property type="evidence" value="ECO:0007669"/>
    <property type="project" value="UniProtKB-UniRule"/>
</dbReference>
<reference evidence="3" key="1">
    <citation type="submission" date="2022-11" db="EMBL/GenBank/DDBJ databases">
        <authorList>
            <person name="Petersen C."/>
        </authorList>
    </citation>
    <scope>NUCLEOTIDE SEQUENCE</scope>
    <source>
        <strain evidence="3">IBT 23319</strain>
    </source>
</reference>
<dbReference type="Gene3D" id="3.90.105.10">
    <property type="entry name" value="Molybdopterin biosynthesis moea protein, domain 2"/>
    <property type="match status" value="1"/>
</dbReference>
<dbReference type="SUPFAM" id="SSF63882">
    <property type="entry name" value="MoeA N-terminal region -like"/>
    <property type="match status" value="1"/>
</dbReference>
<evidence type="ECO:0000259" key="2">
    <source>
        <dbReference type="Pfam" id="PF03453"/>
    </source>
</evidence>
<dbReference type="InterPro" id="IPR036425">
    <property type="entry name" value="MoaB/Mog-like_dom_sf"/>
</dbReference>
<dbReference type="PANTHER" id="PTHR10192:SF5">
    <property type="entry name" value="GEPHYRIN"/>
    <property type="match status" value="1"/>
</dbReference>
<dbReference type="OrthoDB" id="4349954at2759"/>
<dbReference type="GO" id="GO:0005829">
    <property type="term" value="C:cytosol"/>
    <property type="evidence" value="ECO:0007669"/>
    <property type="project" value="TreeGrafter"/>
</dbReference>
<evidence type="ECO:0000313" key="4">
    <source>
        <dbReference type="Proteomes" id="UP001147733"/>
    </source>
</evidence>
<evidence type="ECO:0000256" key="1">
    <source>
        <dbReference type="RuleBase" id="RU365090"/>
    </source>
</evidence>
<dbReference type="InterPro" id="IPR036688">
    <property type="entry name" value="MoeA_C_domain_IV_sf"/>
</dbReference>
<dbReference type="InterPro" id="IPR038987">
    <property type="entry name" value="MoeA-like"/>
</dbReference>
<comment type="caution">
    <text evidence="3">The sequence shown here is derived from an EMBL/GenBank/DDBJ whole genome shotgun (WGS) entry which is preliminary data.</text>
</comment>
<comment type="catalytic activity">
    <reaction evidence="1">
        <text>molybdopterin + ATP + H(+) = adenylyl-molybdopterin + diphosphate</text>
        <dbReference type="Rhea" id="RHEA:31331"/>
        <dbReference type="ChEBI" id="CHEBI:15378"/>
        <dbReference type="ChEBI" id="CHEBI:30616"/>
        <dbReference type="ChEBI" id="CHEBI:33019"/>
        <dbReference type="ChEBI" id="CHEBI:58698"/>
        <dbReference type="ChEBI" id="CHEBI:62727"/>
    </reaction>
</comment>
<dbReference type="GO" id="GO:0061599">
    <property type="term" value="F:molybdopterin molybdotransferase activity"/>
    <property type="evidence" value="ECO:0007669"/>
    <property type="project" value="UniProtKB-UniRule"/>
</dbReference>
<comment type="function">
    <text evidence="1">Catalyzes two steps in the biosynthesis of the molybdenum cofactor. In the first step, molybdopterin is adenylated. Subsequently, molybdate is inserted into adenylated molybdopterin and AMP is released.</text>
</comment>
<organism evidence="3 4">
    <name type="scientific">Penicillium citrinum</name>
    <dbReference type="NCBI Taxonomy" id="5077"/>
    <lineage>
        <taxon>Eukaryota</taxon>
        <taxon>Fungi</taxon>
        <taxon>Dikarya</taxon>
        <taxon>Ascomycota</taxon>
        <taxon>Pezizomycotina</taxon>
        <taxon>Eurotiomycetes</taxon>
        <taxon>Eurotiomycetidae</taxon>
        <taxon>Eurotiales</taxon>
        <taxon>Aspergillaceae</taxon>
        <taxon>Penicillium</taxon>
    </lineage>
</organism>
<keyword evidence="1" id="KW-0808">Transferase</keyword>
<keyword evidence="1" id="KW-0500">Molybdenum</keyword>
<dbReference type="PANTHER" id="PTHR10192">
    <property type="entry name" value="MOLYBDOPTERIN BIOSYNTHESIS PROTEIN"/>
    <property type="match status" value="1"/>
</dbReference>
<keyword evidence="4" id="KW-1185">Reference proteome</keyword>
<reference evidence="3" key="2">
    <citation type="journal article" date="2023" name="IMA Fungus">
        <title>Comparative genomic study of the Penicillium genus elucidates a diverse pangenome and 15 lateral gene transfer events.</title>
        <authorList>
            <person name="Petersen C."/>
            <person name="Sorensen T."/>
            <person name="Nielsen M.R."/>
            <person name="Sondergaard T.E."/>
            <person name="Sorensen J.L."/>
            <person name="Fitzpatrick D.A."/>
            <person name="Frisvad J.C."/>
            <person name="Nielsen K.L."/>
        </authorList>
    </citation>
    <scope>NUCLEOTIDE SEQUENCE</scope>
    <source>
        <strain evidence="3">IBT 23319</strain>
    </source>
</reference>
<keyword evidence="1" id="KW-0479">Metal-binding</keyword>
<dbReference type="GO" id="GO:0046872">
    <property type="term" value="F:metal ion binding"/>
    <property type="evidence" value="ECO:0007669"/>
    <property type="project" value="UniProtKB-UniRule"/>
</dbReference>
<dbReference type="SUPFAM" id="SSF63867">
    <property type="entry name" value="MoeA C-terminal domain-like"/>
    <property type="match status" value="1"/>
</dbReference>
<dbReference type="InterPro" id="IPR036135">
    <property type="entry name" value="MoeA_linker/N_sf"/>
</dbReference>
<dbReference type="Gene3D" id="3.40.980.10">
    <property type="entry name" value="MoaB/Mog-like domain"/>
    <property type="match status" value="1"/>
</dbReference>
<dbReference type="AlphaFoldDB" id="A0A9W9PFJ8"/>
<keyword evidence="1" id="KW-0501">Molybdenum cofactor biosynthesis</keyword>
<sequence length="478" mass="50954">MPADSVTIQQYRTDYAPGDLSSTVGLPQSCRTSSSTILSVDEALRIINDQTPKPVAVETSVTTSVIGSVIAEDVYSAGMVPTCHASAVDGYAITVEERTITKGDLPRISSVNTNASERLGPLQPGSVVRTTISSPHPPNANAVIRIEDAYQVGPEKGLVKNLTDDTILGKDVRAPGSYIAEKSQIFARGDIISSVGGAVSLLAMAGVPTIKVFEKPRVGVLSISDGITEYTRQLSDASRLAVISGLVSCGFEFEDLGVAHSTSHCELEYALRTRTHLILIIKDISTNDQDFKSTIEWTLGGFIHFDQVHMKPSRQTLFATIPVNATENPLTGQILRPLFSLPNDPTSALVAFNLFVLPSLNKLSGLDESYTNTAAKPWAKPQLGLPRVAVVLTHHFPLDPKKTDYHLAVVTGSRSDARLYATSINAKNTGAQGSYATGSVKANALIILRAGRGVGIKGEIVEALLMGPVHGSDVRLIC</sequence>
<dbReference type="Proteomes" id="UP001147733">
    <property type="component" value="Unassembled WGS sequence"/>
</dbReference>
<dbReference type="EMBL" id="JAPQKT010000001">
    <property type="protein sequence ID" value="KAJ5243540.1"/>
    <property type="molecule type" value="Genomic_DNA"/>
</dbReference>
<keyword evidence="1" id="KW-0460">Magnesium</keyword>
<dbReference type="RefSeq" id="XP_056506544.1">
    <property type="nucleotide sequence ID" value="XM_056640787.1"/>
</dbReference>
<name>A0A9W9PFJ8_PENCI</name>
<comment type="catalytic activity">
    <reaction evidence="1">
        <text>adenylyl-molybdopterin + molybdate = Mo-molybdopterin + AMP + H(+)</text>
        <dbReference type="Rhea" id="RHEA:35047"/>
        <dbReference type="ChEBI" id="CHEBI:15378"/>
        <dbReference type="ChEBI" id="CHEBI:36264"/>
        <dbReference type="ChEBI" id="CHEBI:62727"/>
        <dbReference type="ChEBI" id="CHEBI:71302"/>
        <dbReference type="ChEBI" id="CHEBI:456215"/>
    </reaction>
</comment>
<accession>A0A9W9PFJ8</accession>
<dbReference type="SUPFAM" id="SSF53218">
    <property type="entry name" value="Molybdenum cofactor biosynthesis proteins"/>
    <property type="match status" value="1"/>
</dbReference>
<comment type="cofactor">
    <cofactor evidence="1">
        <name>Mg(2+)</name>
        <dbReference type="ChEBI" id="CHEBI:18420"/>
    </cofactor>
</comment>
<dbReference type="Pfam" id="PF03453">
    <property type="entry name" value="MoeA_N"/>
    <property type="match status" value="1"/>
</dbReference>
<evidence type="ECO:0000313" key="3">
    <source>
        <dbReference type="EMBL" id="KAJ5243540.1"/>
    </source>
</evidence>
<comment type="similarity">
    <text evidence="1">Belongs to the MoeA family.</text>
</comment>
<proteinExistence type="inferred from homology"/>
<dbReference type="Gene3D" id="2.170.190.11">
    <property type="entry name" value="Molybdopterin biosynthesis moea protein, domain 3"/>
    <property type="match status" value="1"/>
</dbReference>
<gene>
    <name evidence="3" type="ORF">N7469_001867</name>
</gene>
<comment type="pathway">
    <text evidence="1">Cofactor biosynthesis; molybdopterin biosynthesis.</text>
</comment>
<dbReference type="GO" id="GO:0005524">
    <property type="term" value="F:ATP binding"/>
    <property type="evidence" value="ECO:0007669"/>
    <property type="project" value="UniProtKB-UniRule"/>
</dbReference>
<feature type="domain" description="MoeA N-terminal and linker" evidence="2">
    <location>
        <begin position="38"/>
        <end position="206"/>
    </location>
</feature>
<dbReference type="GO" id="GO:0006777">
    <property type="term" value="P:Mo-molybdopterin cofactor biosynthetic process"/>
    <property type="evidence" value="ECO:0007669"/>
    <property type="project" value="UniProtKB-UniRule"/>
</dbReference>
<dbReference type="Gene3D" id="2.40.340.10">
    <property type="entry name" value="MoeA, C-terminal, domain IV"/>
    <property type="match status" value="1"/>
</dbReference>
<dbReference type="GeneID" id="81379954"/>